<reference evidence="2 3" key="1">
    <citation type="submission" date="2018-06" db="EMBL/GenBank/DDBJ databases">
        <title>Genomic Encyclopedia of Type Strains, Phase IV (KMG-IV): sequencing the most valuable type-strain genomes for metagenomic binning, comparative biology and taxonomic classification.</title>
        <authorList>
            <person name="Goeker M."/>
        </authorList>
    </citation>
    <scope>NUCLEOTIDE SEQUENCE [LARGE SCALE GENOMIC DNA]</scope>
    <source>
        <strain evidence="2 3">DSM 25532</strain>
    </source>
</reference>
<keyword evidence="1" id="KW-0812">Transmembrane</keyword>
<feature type="transmembrane region" description="Helical" evidence="1">
    <location>
        <begin position="12"/>
        <end position="38"/>
    </location>
</feature>
<name>A0A366HD78_9BACT</name>
<sequence>MESTCLTKICKWGAIFLVVLFLLSLFVPFGELVFGFIWHLLAGGFMHLWASVPYMVPSLSTLVGFAVLIILSVCALQILLAKFAKSKRESGFRWKPKWTLSLVGLLLAAFGTACTTIGLAHHATWLAREDAVGLLDGRGPIHRNISNCRRLITAMRIFSSDHGGNYPKHLEDLVKEDILDQESFSKINRMIGRDGLHVPWVFLPGLTDASPGDLPLIIGSCPVGNDLYIVGKNDSSVGVVKRENFEEIMTRYREFMGIERDGKAASASQ</sequence>
<dbReference type="AlphaFoldDB" id="A0A366HD78"/>
<protein>
    <submittedName>
        <fullName evidence="2">Uncharacterized protein</fullName>
    </submittedName>
</protein>
<dbReference type="Proteomes" id="UP000253426">
    <property type="component" value="Unassembled WGS sequence"/>
</dbReference>
<dbReference type="EMBL" id="QNRR01000009">
    <property type="protein sequence ID" value="RBP39675.1"/>
    <property type="molecule type" value="Genomic_DNA"/>
</dbReference>
<evidence type="ECO:0000256" key="1">
    <source>
        <dbReference type="SAM" id="Phobius"/>
    </source>
</evidence>
<accession>A0A366HD78</accession>
<comment type="caution">
    <text evidence="2">The sequence shown here is derived from an EMBL/GenBank/DDBJ whole genome shotgun (WGS) entry which is preliminary data.</text>
</comment>
<feature type="transmembrane region" description="Helical" evidence="1">
    <location>
        <begin position="58"/>
        <end position="80"/>
    </location>
</feature>
<evidence type="ECO:0000313" key="2">
    <source>
        <dbReference type="EMBL" id="RBP39675.1"/>
    </source>
</evidence>
<evidence type="ECO:0000313" key="3">
    <source>
        <dbReference type="Proteomes" id="UP000253426"/>
    </source>
</evidence>
<organism evidence="2 3">
    <name type="scientific">Roseimicrobium gellanilyticum</name>
    <dbReference type="NCBI Taxonomy" id="748857"/>
    <lineage>
        <taxon>Bacteria</taxon>
        <taxon>Pseudomonadati</taxon>
        <taxon>Verrucomicrobiota</taxon>
        <taxon>Verrucomicrobiia</taxon>
        <taxon>Verrucomicrobiales</taxon>
        <taxon>Verrucomicrobiaceae</taxon>
        <taxon>Roseimicrobium</taxon>
    </lineage>
</organism>
<gene>
    <name evidence="2" type="ORF">DES53_109102</name>
</gene>
<feature type="transmembrane region" description="Helical" evidence="1">
    <location>
        <begin position="100"/>
        <end position="120"/>
    </location>
</feature>
<proteinExistence type="predicted"/>
<keyword evidence="3" id="KW-1185">Reference proteome</keyword>
<keyword evidence="1" id="KW-1133">Transmembrane helix</keyword>
<keyword evidence="1" id="KW-0472">Membrane</keyword>